<sequence length="190" mass="21664">MSSKNSRNIMETSSQAIEKPSKYHRKYVQFQAFFRDHFQRYSSKYNRTFNEICRNARRVFAFLALRHDGFLALQTTSDDGSSHCSSDGDWAEREMRRVSEGSLTDESEAYFLLAPRHSLVVSRSLFLSSLTRTLLLCSLLLATAAAPVVPPHRCYATVIPNFSVVKLRSTCKFIYVAFVSYSRFLVSSSA</sequence>
<accession>A0A2P5FVU2</accession>
<evidence type="ECO:0000313" key="1">
    <source>
        <dbReference type="EMBL" id="POO01921.1"/>
    </source>
</evidence>
<keyword evidence="2" id="KW-1185">Reference proteome</keyword>
<evidence type="ECO:0000313" key="2">
    <source>
        <dbReference type="Proteomes" id="UP000237000"/>
    </source>
</evidence>
<proteinExistence type="predicted"/>
<name>A0A2P5FVU2_TREOI</name>
<protein>
    <submittedName>
        <fullName evidence="1">Uncharacterized protein</fullName>
    </submittedName>
</protein>
<gene>
    <name evidence="1" type="ORF">TorRG33x02_022130</name>
</gene>
<reference evidence="2" key="1">
    <citation type="submission" date="2016-06" db="EMBL/GenBank/DDBJ databases">
        <title>Parallel loss of symbiosis genes in relatives of nitrogen-fixing non-legume Parasponia.</title>
        <authorList>
            <person name="Van Velzen R."/>
            <person name="Holmer R."/>
            <person name="Bu F."/>
            <person name="Rutten L."/>
            <person name="Van Zeijl A."/>
            <person name="Liu W."/>
            <person name="Santuari L."/>
            <person name="Cao Q."/>
            <person name="Sharma T."/>
            <person name="Shen D."/>
            <person name="Roswanjaya Y."/>
            <person name="Wardhani T."/>
            <person name="Kalhor M.S."/>
            <person name="Jansen J."/>
            <person name="Van den Hoogen J."/>
            <person name="Gungor B."/>
            <person name="Hartog M."/>
            <person name="Hontelez J."/>
            <person name="Verver J."/>
            <person name="Yang W.-C."/>
            <person name="Schijlen E."/>
            <person name="Repin R."/>
            <person name="Schilthuizen M."/>
            <person name="Schranz E."/>
            <person name="Heidstra R."/>
            <person name="Miyata K."/>
            <person name="Fedorova E."/>
            <person name="Kohlen W."/>
            <person name="Bisseling T."/>
            <person name="Smit S."/>
            <person name="Geurts R."/>
        </authorList>
    </citation>
    <scope>NUCLEOTIDE SEQUENCE [LARGE SCALE GENOMIC DNA]</scope>
    <source>
        <strain evidence="2">cv. RG33-2</strain>
    </source>
</reference>
<dbReference type="InParanoid" id="A0A2P5FVU2"/>
<comment type="caution">
    <text evidence="1">The sequence shown here is derived from an EMBL/GenBank/DDBJ whole genome shotgun (WGS) entry which is preliminary data.</text>
</comment>
<dbReference type="AlphaFoldDB" id="A0A2P5FVU2"/>
<dbReference type="Proteomes" id="UP000237000">
    <property type="component" value="Unassembled WGS sequence"/>
</dbReference>
<dbReference type="EMBL" id="JXTC01000006">
    <property type="protein sequence ID" value="POO01921.1"/>
    <property type="molecule type" value="Genomic_DNA"/>
</dbReference>
<organism evidence="1 2">
    <name type="scientific">Trema orientale</name>
    <name type="common">Charcoal tree</name>
    <name type="synonym">Celtis orientalis</name>
    <dbReference type="NCBI Taxonomy" id="63057"/>
    <lineage>
        <taxon>Eukaryota</taxon>
        <taxon>Viridiplantae</taxon>
        <taxon>Streptophyta</taxon>
        <taxon>Embryophyta</taxon>
        <taxon>Tracheophyta</taxon>
        <taxon>Spermatophyta</taxon>
        <taxon>Magnoliopsida</taxon>
        <taxon>eudicotyledons</taxon>
        <taxon>Gunneridae</taxon>
        <taxon>Pentapetalae</taxon>
        <taxon>rosids</taxon>
        <taxon>fabids</taxon>
        <taxon>Rosales</taxon>
        <taxon>Cannabaceae</taxon>
        <taxon>Trema</taxon>
    </lineage>
</organism>